<reference evidence="1 2" key="1">
    <citation type="submission" date="2024-01" db="EMBL/GenBank/DDBJ databases">
        <title>The genomes of 5 underutilized Papilionoideae crops provide insights into root nodulation and disease resistanc.</title>
        <authorList>
            <person name="Jiang F."/>
        </authorList>
    </citation>
    <scope>NUCLEOTIDE SEQUENCE [LARGE SCALE GENOMIC DNA]</scope>
    <source>
        <strain evidence="1">LVBAO_FW01</strain>
        <tissue evidence="1">Leaves</tissue>
    </source>
</reference>
<accession>A0AAN9Q2V7</accession>
<evidence type="ECO:0000313" key="1">
    <source>
        <dbReference type="EMBL" id="KAK7320346.1"/>
    </source>
</evidence>
<sequence>MNQQEKSSATAGCDFGIKNHSVETVHEQGISTPWALSCESTFHLGGVLNEQFKLREWEKGEASEGFKQEFSCMGNLACIRFMCDPLPGSMQRRCLPMQECSIFPVLIACDVKYVTEAGTA</sequence>
<dbReference type="AlphaFoldDB" id="A0AAN9Q2V7"/>
<protein>
    <submittedName>
        <fullName evidence="1">Uncharacterized protein</fullName>
    </submittedName>
</protein>
<name>A0AAN9Q2V7_CANGL</name>
<evidence type="ECO:0000313" key="2">
    <source>
        <dbReference type="Proteomes" id="UP001367508"/>
    </source>
</evidence>
<proteinExistence type="predicted"/>
<dbReference type="EMBL" id="JAYMYQ010000007">
    <property type="protein sequence ID" value="KAK7320346.1"/>
    <property type="molecule type" value="Genomic_DNA"/>
</dbReference>
<comment type="caution">
    <text evidence="1">The sequence shown here is derived from an EMBL/GenBank/DDBJ whole genome shotgun (WGS) entry which is preliminary data.</text>
</comment>
<keyword evidence="2" id="KW-1185">Reference proteome</keyword>
<gene>
    <name evidence="1" type="ORF">VNO77_29747</name>
</gene>
<organism evidence="1 2">
    <name type="scientific">Canavalia gladiata</name>
    <name type="common">Sword bean</name>
    <name type="synonym">Dolichos gladiatus</name>
    <dbReference type="NCBI Taxonomy" id="3824"/>
    <lineage>
        <taxon>Eukaryota</taxon>
        <taxon>Viridiplantae</taxon>
        <taxon>Streptophyta</taxon>
        <taxon>Embryophyta</taxon>
        <taxon>Tracheophyta</taxon>
        <taxon>Spermatophyta</taxon>
        <taxon>Magnoliopsida</taxon>
        <taxon>eudicotyledons</taxon>
        <taxon>Gunneridae</taxon>
        <taxon>Pentapetalae</taxon>
        <taxon>rosids</taxon>
        <taxon>fabids</taxon>
        <taxon>Fabales</taxon>
        <taxon>Fabaceae</taxon>
        <taxon>Papilionoideae</taxon>
        <taxon>50 kb inversion clade</taxon>
        <taxon>NPAAA clade</taxon>
        <taxon>indigoferoid/millettioid clade</taxon>
        <taxon>Phaseoleae</taxon>
        <taxon>Canavalia</taxon>
    </lineage>
</organism>
<dbReference type="Proteomes" id="UP001367508">
    <property type="component" value="Unassembled WGS sequence"/>
</dbReference>